<evidence type="ECO:0000313" key="1">
    <source>
        <dbReference type="EMBL" id="MRH21381.1"/>
    </source>
</evidence>
<evidence type="ECO:0000313" key="2">
    <source>
        <dbReference type="Proteomes" id="UP000466730"/>
    </source>
</evidence>
<proteinExistence type="predicted"/>
<dbReference type="EMBL" id="WJPO01000014">
    <property type="protein sequence ID" value="MRH21381.1"/>
    <property type="molecule type" value="Genomic_DNA"/>
</dbReference>
<accession>A0A844B5A6</accession>
<dbReference type="AlphaFoldDB" id="A0A844B5A6"/>
<organism evidence="1 2">
    <name type="scientific">Rhodovulum strictum</name>
    <dbReference type="NCBI Taxonomy" id="58314"/>
    <lineage>
        <taxon>Bacteria</taxon>
        <taxon>Pseudomonadati</taxon>
        <taxon>Pseudomonadota</taxon>
        <taxon>Alphaproteobacteria</taxon>
        <taxon>Rhodobacterales</taxon>
        <taxon>Paracoccaceae</taxon>
        <taxon>Rhodovulum</taxon>
    </lineage>
</organism>
<dbReference type="RefSeq" id="WP_153748685.1">
    <property type="nucleotide sequence ID" value="NZ_BAAADI010000001.1"/>
</dbReference>
<dbReference type="Proteomes" id="UP000466730">
    <property type="component" value="Unassembled WGS sequence"/>
</dbReference>
<name>A0A844B5A6_9RHOB</name>
<dbReference type="OrthoDB" id="7775285at2"/>
<keyword evidence="2" id="KW-1185">Reference proteome</keyword>
<comment type="caution">
    <text evidence="1">The sequence shown here is derived from an EMBL/GenBank/DDBJ whole genome shotgun (WGS) entry which is preliminary data.</text>
</comment>
<gene>
    <name evidence="1" type="ORF">GH815_10285</name>
</gene>
<reference evidence="1 2" key="1">
    <citation type="submission" date="2019-11" db="EMBL/GenBank/DDBJ databases">
        <title>Draft Whole-Genome sequence of the marine photosynthetic bacterium Rhodovulum strictum DSM 11289.</title>
        <authorList>
            <person name="Kyndt J.A."/>
            <person name="Meyer T.E."/>
        </authorList>
    </citation>
    <scope>NUCLEOTIDE SEQUENCE [LARGE SCALE GENOMIC DNA]</scope>
    <source>
        <strain evidence="1 2">DSM 11289</strain>
    </source>
</reference>
<sequence>MLDNTAHAPRPQHGEAIIDRSRTCMIRLVDRRTGAPLRLNGSVLRVFTRDPRAAVAELLEGRDPALWEARVDILRTARA</sequence>
<protein>
    <submittedName>
        <fullName evidence="1">Uncharacterized protein</fullName>
    </submittedName>
</protein>